<proteinExistence type="predicted"/>
<dbReference type="InterPro" id="IPR000504">
    <property type="entry name" value="RRM_dom"/>
</dbReference>
<comment type="caution">
    <text evidence="6">The sequence shown here is derived from an EMBL/GenBank/DDBJ whole genome shotgun (WGS) entry which is preliminary data.</text>
</comment>
<dbReference type="AlphaFoldDB" id="A0A5A8CDJ8"/>
<dbReference type="InterPro" id="IPR035979">
    <property type="entry name" value="RBD_domain_sf"/>
</dbReference>
<evidence type="ECO:0000256" key="1">
    <source>
        <dbReference type="ARBA" id="ARBA00022884"/>
    </source>
</evidence>
<dbReference type="EMBL" id="VLTL01000114">
    <property type="protein sequence ID" value="KAA0160125.1"/>
    <property type="molecule type" value="Genomic_DNA"/>
</dbReference>
<organism evidence="6 10">
    <name type="scientific">Cafeteria roenbergensis</name>
    <name type="common">Marine flagellate</name>
    <dbReference type="NCBI Taxonomy" id="33653"/>
    <lineage>
        <taxon>Eukaryota</taxon>
        <taxon>Sar</taxon>
        <taxon>Stramenopiles</taxon>
        <taxon>Bigyra</taxon>
        <taxon>Opalozoa</taxon>
        <taxon>Bicosoecida</taxon>
        <taxon>Cafeteriaceae</taxon>
        <taxon>Cafeteria</taxon>
    </lineage>
</organism>
<dbReference type="EMBL" id="VLTM01000136">
    <property type="protein sequence ID" value="KAA0149382.1"/>
    <property type="molecule type" value="Genomic_DNA"/>
</dbReference>
<dbReference type="SUPFAM" id="SSF54928">
    <property type="entry name" value="RNA-binding domain, RBD"/>
    <property type="match status" value="1"/>
</dbReference>
<dbReference type="SMART" id="SM00360">
    <property type="entry name" value="RRM"/>
    <property type="match status" value="2"/>
</dbReference>
<dbReference type="Gene3D" id="3.30.70.330">
    <property type="match status" value="2"/>
</dbReference>
<dbReference type="Proteomes" id="UP000325113">
    <property type="component" value="Unassembled WGS sequence"/>
</dbReference>
<dbReference type="Proteomes" id="UP000324907">
    <property type="component" value="Unassembled WGS sequence"/>
</dbReference>
<evidence type="ECO:0000313" key="9">
    <source>
        <dbReference type="Proteomes" id="UP000322899"/>
    </source>
</evidence>
<dbReference type="FunFam" id="3.30.70.330:FF:000039">
    <property type="entry name" value="U1 small nuclear ribonucleoprotein A"/>
    <property type="match status" value="1"/>
</dbReference>
<evidence type="ECO:0000313" key="10">
    <source>
        <dbReference type="Proteomes" id="UP000323011"/>
    </source>
</evidence>
<name>A0A5A8CDJ8_CAFRO</name>
<dbReference type="PANTHER" id="PTHR10501">
    <property type="entry name" value="U1 SMALL NUCLEAR RIBONUCLEOPROTEIN A/U2 SMALL NUCLEAR RIBONUCLEOPROTEIN B"/>
    <property type="match status" value="1"/>
</dbReference>
<gene>
    <name evidence="8" type="ORF">FNF27_03344</name>
    <name evidence="7" type="ORF">FNF28_05553</name>
    <name evidence="6" type="ORF">FNF29_05696</name>
    <name evidence="5" type="ORF">FNF31_07220</name>
</gene>
<keyword evidence="1 2" id="KW-0694">RNA-binding</keyword>
<dbReference type="Proteomes" id="UP000322899">
    <property type="component" value="Unassembled WGS sequence"/>
</dbReference>
<evidence type="ECO:0000313" key="11">
    <source>
        <dbReference type="Proteomes" id="UP000324907"/>
    </source>
</evidence>
<evidence type="ECO:0000313" key="8">
    <source>
        <dbReference type="EMBL" id="KAA0175046.1"/>
    </source>
</evidence>
<keyword evidence="10" id="KW-1185">Reference proteome</keyword>
<dbReference type="Proteomes" id="UP000323011">
    <property type="component" value="Unassembled WGS sequence"/>
</dbReference>
<feature type="region of interest" description="Disordered" evidence="3">
    <location>
        <begin position="104"/>
        <end position="149"/>
    </location>
</feature>
<dbReference type="GO" id="GO:0003723">
    <property type="term" value="F:RNA binding"/>
    <property type="evidence" value="ECO:0007669"/>
    <property type="project" value="UniProtKB-UniRule"/>
</dbReference>
<evidence type="ECO:0000313" key="7">
    <source>
        <dbReference type="EMBL" id="KAA0160125.1"/>
    </source>
</evidence>
<evidence type="ECO:0000313" key="12">
    <source>
        <dbReference type="Proteomes" id="UP000325113"/>
    </source>
</evidence>
<protein>
    <recommendedName>
        <fullName evidence="4">RRM domain-containing protein</fullName>
    </recommendedName>
</protein>
<accession>A0A5A8CDJ8</accession>
<evidence type="ECO:0000256" key="2">
    <source>
        <dbReference type="PROSITE-ProRule" id="PRU00176"/>
    </source>
</evidence>
<dbReference type="OrthoDB" id="277802at2759"/>
<dbReference type="Pfam" id="PF00076">
    <property type="entry name" value="RRM_1"/>
    <property type="match status" value="2"/>
</dbReference>
<dbReference type="InterPro" id="IPR012677">
    <property type="entry name" value="Nucleotide-bd_a/b_plait_sf"/>
</dbReference>
<dbReference type="EMBL" id="VLTO01000016">
    <property type="protein sequence ID" value="KAA0175046.1"/>
    <property type="molecule type" value="Genomic_DNA"/>
</dbReference>
<evidence type="ECO:0000256" key="3">
    <source>
        <dbReference type="SAM" id="MobiDB-lite"/>
    </source>
</evidence>
<evidence type="ECO:0000313" key="5">
    <source>
        <dbReference type="EMBL" id="KAA0149382.1"/>
    </source>
</evidence>
<dbReference type="PROSITE" id="PS50102">
    <property type="entry name" value="RRM"/>
    <property type="match status" value="2"/>
</dbReference>
<feature type="domain" description="RRM" evidence="4">
    <location>
        <begin position="156"/>
        <end position="230"/>
    </location>
</feature>
<evidence type="ECO:0000259" key="4">
    <source>
        <dbReference type="PROSITE" id="PS50102"/>
    </source>
</evidence>
<reference evidence="9 10" key="1">
    <citation type="submission" date="2019-07" db="EMBL/GenBank/DDBJ databases">
        <title>Genomes of Cafeteria roenbergensis.</title>
        <authorList>
            <person name="Fischer M.G."/>
            <person name="Hackl T."/>
            <person name="Roman M."/>
        </authorList>
    </citation>
    <scope>NUCLEOTIDE SEQUENCE [LARGE SCALE GENOMIC DNA]</scope>
    <source>
        <strain evidence="6 10">BVI</strain>
        <strain evidence="5 12">Cflag</strain>
        <strain evidence="8 9">E4-10P</strain>
        <strain evidence="7 11">RCC970-E3</strain>
    </source>
</reference>
<sequence length="230" mass="23731">MAAATAAAPAAAPGGAAEPAPKQTLYLNNLNEKVKRGELKKTLYATFSQFGRIMQIVCKGSFRLKGQAWIIFDEVTAAAAARRQLNNCPILGKPMRVTFAKEKSTLAATRATAPGSRATKRPRDEEGEDADEPAASRPALNPEATAAATAGSGGNVTLVVSGVPPSMEQAGLAALFSAFPGYEGARLPPGGKGAAFVDFAAHSDADGARRAMDGHDLGEGVLLAVRLAEQ</sequence>
<dbReference type="EMBL" id="VLTN01000039">
    <property type="protein sequence ID" value="KAA0149871.1"/>
    <property type="molecule type" value="Genomic_DNA"/>
</dbReference>
<evidence type="ECO:0000313" key="6">
    <source>
        <dbReference type="EMBL" id="KAA0149871.1"/>
    </source>
</evidence>
<dbReference type="CDD" id="cd12246">
    <property type="entry name" value="RRM1_U1A_like"/>
    <property type="match status" value="1"/>
</dbReference>
<feature type="domain" description="RRM" evidence="4">
    <location>
        <begin position="23"/>
        <end position="102"/>
    </location>
</feature>